<evidence type="ECO:0000313" key="2">
    <source>
        <dbReference type="Proteomes" id="UP000476411"/>
    </source>
</evidence>
<proteinExistence type="predicted"/>
<reference evidence="1 2" key="1">
    <citation type="submission" date="2020-01" db="EMBL/GenBank/DDBJ databases">
        <title>Complete genome sequence of Chitinophaga sp. H33E-04 isolated from quinoa roots.</title>
        <authorList>
            <person name="Weon H.-Y."/>
            <person name="Lee S.A."/>
        </authorList>
    </citation>
    <scope>NUCLEOTIDE SEQUENCE [LARGE SCALE GENOMIC DNA]</scope>
    <source>
        <strain evidence="1 2">H33E-04</strain>
    </source>
</reference>
<accession>A0A6B9ZAJ0</accession>
<dbReference type="EMBL" id="CP048113">
    <property type="protein sequence ID" value="QHS58829.1"/>
    <property type="molecule type" value="Genomic_DNA"/>
</dbReference>
<dbReference type="AlphaFoldDB" id="A0A6B9ZAJ0"/>
<dbReference type="RefSeq" id="WP_162330532.1">
    <property type="nucleotide sequence ID" value="NZ_CP048113.1"/>
</dbReference>
<dbReference type="KEGG" id="chih:GWR21_04185"/>
<dbReference type="Proteomes" id="UP000476411">
    <property type="component" value="Chromosome"/>
</dbReference>
<keyword evidence="2" id="KW-1185">Reference proteome</keyword>
<evidence type="ECO:0000313" key="1">
    <source>
        <dbReference type="EMBL" id="QHS58829.1"/>
    </source>
</evidence>
<protein>
    <submittedName>
        <fullName evidence="1">Uncharacterized protein</fullName>
    </submittedName>
</protein>
<sequence>MKWSNHCSCHLTDRPVKANSWIMGDIWYIEHEYLRGGCKHLFTYQNGGFYLIGASSNTGDPTFNQSFEYNLSTGKYIAEYRNYETDKKASTEATHKPAKLPRIESYKLFSLEVNGESL</sequence>
<name>A0A6B9ZAJ0_9BACT</name>
<organism evidence="1 2">
    <name type="scientific">Chitinophaga agri</name>
    <dbReference type="NCBI Taxonomy" id="2703787"/>
    <lineage>
        <taxon>Bacteria</taxon>
        <taxon>Pseudomonadati</taxon>
        <taxon>Bacteroidota</taxon>
        <taxon>Chitinophagia</taxon>
        <taxon>Chitinophagales</taxon>
        <taxon>Chitinophagaceae</taxon>
        <taxon>Chitinophaga</taxon>
    </lineage>
</organism>
<gene>
    <name evidence="1" type="ORF">GWR21_04185</name>
</gene>